<proteinExistence type="predicted"/>
<keyword evidence="1" id="KW-0812">Transmembrane</keyword>
<protein>
    <recommendedName>
        <fullName evidence="4">CoA-binding domain-containing protein</fullName>
    </recommendedName>
</protein>
<keyword evidence="1" id="KW-1133">Transmembrane helix</keyword>
<dbReference type="EMBL" id="FTNC01000028">
    <property type="protein sequence ID" value="SIR46376.1"/>
    <property type="molecule type" value="Genomic_DNA"/>
</dbReference>
<evidence type="ECO:0000256" key="1">
    <source>
        <dbReference type="SAM" id="Phobius"/>
    </source>
</evidence>
<feature type="transmembrane region" description="Helical" evidence="1">
    <location>
        <begin position="48"/>
        <end position="68"/>
    </location>
</feature>
<feature type="transmembrane region" description="Helical" evidence="1">
    <location>
        <begin position="80"/>
        <end position="100"/>
    </location>
</feature>
<evidence type="ECO:0008006" key="4">
    <source>
        <dbReference type="Google" id="ProtNLM"/>
    </source>
</evidence>
<name>A0A1N7B511_9FIRM</name>
<dbReference type="AlphaFoldDB" id="A0A1N7B511"/>
<organism evidence="2 3">
    <name type="scientific">Halanaerobium kushneri</name>
    <dbReference type="NCBI Taxonomy" id="56779"/>
    <lineage>
        <taxon>Bacteria</taxon>
        <taxon>Bacillati</taxon>
        <taxon>Bacillota</taxon>
        <taxon>Clostridia</taxon>
        <taxon>Halanaerobiales</taxon>
        <taxon>Halanaerobiaceae</taxon>
        <taxon>Halanaerobium</taxon>
    </lineage>
</organism>
<feature type="transmembrane region" description="Helical" evidence="1">
    <location>
        <begin position="12"/>
        <end position="36"/>
    </location>
</feature>
<keyword evidence="3" id="KW-1185">Reference proteome</keyword>
<dbReference type="RefSeq" id="WP_076545942.1">
    <property type="nucleotide sequence ID" value="NZ_FTNC01000028.1"/>
</dbReference>
<evidence type="ECO:0000313" key="2">
    <source>
        <dbReference type="EMBL" id="SIR46376.1"/>
    </source>
</evidence>
<feature type="transmembrane region" description="Helical" evidence="1">
    <location>
        <begin position="106"/>
        <end position="126"/>
    </location>
</feature>
<reference evidence="3" key="1">
    <citation type="submission" date="2017-01" db="EMBL/GenBank/DDBJ databases">
        <authorList>
            <person name="Varghese N."/>
            <person name="Submissions S."/>
        </authorList>
    </citation>
    <scope>NUCLEOTIDE SEQUENCE [LARGE SCALE GENOMIC DNA]</scope>
    <source>
        <strain evidence="3">ATCC 700103</strain>
    </source>
</reference>
<gene>
    <name evidence="2" type="ORF">SAMN05421834_12816</name>
</gene>
<dbReference type="STRING" id="56779.SAMN05421834_12816"/>
<evidence type="ECO:0000313" key="3">
    <source>
        <dbReference type="Proteomes" id="UP000185669"/>
    </source>
</evidence>
<dbReference type="Proteomes" id="UP000185669">
    <property type="component" value="Unassembled WGS sequence"/>
</dbReference>
<accession>A0A1N7B511</accession>
<sequence length="249" mass="28850">MQQNYKKIFYVGLKFFSDLFSVNFPLVLAALFIYDFTLGEYFKSFNEVILFSSLLISVIMSIFELYEMEILEKKDLLSRTTTALLIFFLVSSFTLVASSYNYSWPLLASLYILIAIFIISSRLMIFRLEKKSAAAKTVAIVGGTKEVKDLITKIQSKPDNYNLKTVITNKHDEHLEQQLSNEVDTYFGFKWLEPTIDRLENIDILLIAYNNLDDRIKARLFNLKSSPGTRIYILPTSYDPNFFDPDLTH</sequence>
<keyword evidence="1" id="KW-0472">Membrane</keyword>